<dbReference type="InterPro" id="IPR001314">
    <property type="entry name" value="Peptidase_S1A"/>
</dbReference>
<dbReference type="NCBIfam" id="TIGR03501">
    <property type="entry name" value="GlyGly_CTERM"/>
    <property type="match status" value="1"/>
</dbReference>
<dbReference type="InterPro" id="IPR001254">
    <property type="entry name" value="Trypsin_dom"/>
</dbReference>
<gene>
    <name evidence="6" type="ORF">A1OK_12955</name>
</gene>
<evidence type="ECO:0000313" key="7">
    <source>
        <dbReference type="Proteomes" id="UP000095039"/>
    </source>
</evidence>
<dbReference type="Pfam" id="PF00089">
    <property type="entry name" value="Trypsin"/>
    <property type="match status" value="1"/>
</dbReference>
<dbReference type="GO" id="GO:0006508">
    <property type="term" value="P:proteolysis"/>
    <property type="evidence" value="ECO:0007669"/>
    <property type="project" value="UniProtKB-KW"/>
</dbReference>
<keyword evidence="7" id="KW-1185">Reference proteome</keyword>
<dbReference type="PANTHER" id="PTHR24260:SF132">
    <property type="entry name" value="PEPTIDASE S1 DOMAIN-CONTAINING PROTEIN"/>
    <property type="match status" value="1"/>
</dbReference>
<dbReference type="GO" id="GO:0004252">
    <property type="term" value="F:serine-type endopeptidase activity"/>
    <property type="evidence" value="ECO:0007669"/>
    <property type="project" value="InterPro"/>
</dbReference>
<feature type="chain" id="PRO_5009172317" evidence="4">
    <location>
        <begin position="24"/>
        <end position="356"/>
    </location>
</feature>
<reference evidence="6 7" key="1">
    <citation type="journal article" date="2012" name="Science">
        <title>Ecological populations of bacteria act as socially cohesive units of antibiotic production and resistance.</title>
        <authorList>
            <person name="Cordero O.X."/>
            <person name="Wildschutte H."/>
            <person name="Kirkup B."/>
            <person name="Proehl S."/>
            <person name="Ngo L."/>
            <person name="Hussain F."/>
            <person name="Le Roux F."/>
            <person name="Mincer T."/>
            <person name="Polz M.F."/>
        </authorList>
    </citation>
    <scope>NUCLEOTIDE SEQUENCE [LARGE SCALE GENOMIC DNA]</scope>
    <source>
        <strain evidence="6 7">FF-454</strain>
    </source>
</reference>
<dbReference type="AlphaFoldDB" id="A0A1E5C303"/>
<dbReference type="Gene3D" id="2.40.10.10">
    <property type="entry name" value="Trypsin-like serine proteases"/>
    <property type="match status" value="1"/>
</dbReference>
<dbReference type="FunFam" id="2.40.10.10:FF:000068">
    <property type="entry name" value="transmembrane protease serine 2"/>
    <property type="match status" value="1"/>
</dbReference>
<evidence type="ECO:0000259" key="5">
    <source>
        <dbReference type="PROSITE" id="PS50240"/>
    </source>
</evidence>
<evidence type="ECO:0000256" key="2">
    <source>
        <dbReference type="RuleBase" id="RU363034"/>
    </source>
</evidence>
<dbReference type="SUPFAM" id="SSF50494">
    <property type="entry name" value="Trypsin-like serine proteases"/>
    <property type="match status" value="1"/>
</dbReference>
<dbReference type="PROSITE" id="PS00134">
    <property type="entry name" value="TRYPSIN_HIS"/>
    <property type="match status" value="1"/>
</dbReference>
<dbReference type="SMART" id="SM00020">
    <property type="entry name" value="Tryp_SPc"/>
    <property type="match status" value="1"/>
</dbReference>
<accession>A0A1E5C303</accession>
<dbReference type="RefSeq" id="WP_016960875.1">
    <property type="nucleotide sequence ID" value="NZ_AJWN02000075.1"/>
</dbReference>
<dbReference type="InterPro" id="IPR033116">
    <property type="entry name" value="TRYPSIN_SER"/>
</dbReference>
<dbReference type="PANTHER" id="PTHR24260">
    <property type="match status" value="1"/>
</dbReference>
<dbReference type="InterPro" id="IPR043504">
    <property type="entry name" value="Peptidase_S1_PA_chymotrypsin"/>
</dbReference>
<organism evidence="6 7">
    <name type="scientific">Enterovibrio norvegicus FF-454</name>
    <dbReference type="NCBI Taxonomy" id="1185651"/>
    <lineage>
        <taxon>Bacteria</taxon>
        <taxon>Pseudomonadati</taxon>
        <taxon>Pseudomonadota</taxon>
        <taxon>Gammaproteobacteria</taxon>
        <taxon>Vibrionales</taxon>
        <taxon>Vibrionaceae</taxon>
        <taxon>Enterovibrio</taxon>
    </lineage>
</organism>
<feature type="domain" description="Peptidase S1" evidence="5">
    <location>
        <begin position="31"/>
        <end position="282"/>
    </location>
</feature>
<dbReference type="PROSITE" id="PS50240">
    <property type="entry name" value="TRYPSIN_DOM"/>
    <property type="match status" value="1"/>
</dbReference>
<feature type="signal peptide" evidence="4">
    <location>
        <begin position="1"/>
        <end position="23"/>
    </location>
</feature>
<dbReference type="EMBL" id="AJWN02000075">
    <property type="protein sequence ID" value="OEE59843.1"/>
    <property type="molecule type" value="Genomic_DNA"/>
</dbReference>
<name>A0A1E5C303_9GAMM</name>
<dbReference type="PRINTS" id="PR00722">
    <property type="entry name" value="CHYMOTRYPSIN"/>
</dbReference>
<dbReference type="InterPro" id="IPR009003">
    <property type="entry name" value="Peptidase_S1_PA"/>
</dbReference>
<sequence length="356" mass="37609">MRSWQGNATLALLMLSAAGSVFAEGVKEARIISGSYASIESTPWQAFLSIGNSRTGYYACGGIIISDDYVITAAHCVNGFSAADVRVYAGFEQLSFAGTGIAAASVKVYPDYDDEMLTGDIALVRLAEGLPSNAQPIKILLPDRQDDLDQEFVGAAQDNLYVSGWGATYTGGSVTEALLKTTMNGVSDDTCSWTKVSGAVSGELSAAYVCADQSYTAGICSGDSGGPLVWQDKDYAGDADRGYRAVGIVSFSNRNYGCGSTSSEDGFTQISTYYDWIGQNMIGGYQSPSPSFKEDIFDQSSGYNPFDNPPVEPQYPSDESDDNVVPPSSGGGGGAFGWLSFIFAGAVALRRRIPFS</sequence>
<keyword evidence="2" id="KW-0645">Protease</keyword>
<evidence type="ECO:0000256" key="3">
    <source>
        <dbReference type="SAM" id="MobiDB-lite"/>
    </source>
</evidence>
<dbReference type="Proteomes" id="UP000095039">
    <property type="component" value="Unassembled WGS sequence"/>
</dbReference>
<evidence type="ECO:0000256" key="1">
    <source>
        <dbReference type="ARBA" id="ARBA00023157"/>
    </source>
</evidence>
<dbReference type="InterPro" id="IPR018114">
    <property type="entry name" value="TRYPSIN_HIS"/>
</dbReference>
<comment type="caution">
    <text evidence="6">The sequence shown here is derived from an EMBL/GenBank/DDBJ whole genome shotgun (WGS) entry which is preliminary data.</text>
</comment>
<evidence type="ECO:0000256" key="4">
    <source>
        <dbReference type="SAM" id="SignalP"/>
    </source>
</evidence>
<keyword evidence="1" id="KW-1015">Disulfide bond</keyword>
<feature type="region of interest" description="Disordered" evidence="3">
    <location>
        <begin position="298"/>
        <end position="329"/>
    </location>
</feature>
<keyword evidence="2" id="KW-0378">Hydrolase</keyword>
<dbReference type="CDD" id="cd00190">
    <property type="entry name" value="Tryp_SPc"/>
    <property type="match status" value="1"/>
</dbReference>
<dbReference type="PROSITE" id="PS00135">
    <property type="entry name" value="TRYPSIN_SER"/>
    <property type="match status" value="1"/>
</dbReference>
<keyword evidence="2" id="KW-0720">Serine protease</keyword>
<dbReference type="InterPro" id="IPR051333">
    <property type="entry name" value="CLIP_Serine_Protease"/>
</dbReference>
<protein>
    <submittedName>
        <fullName evidence="6">GlyGly-CTERM sorting domain-containing protein</fullName>
    </submittedName>
</protein>
<proteinExistence type="predicted"/>
<evidence type="ECO:0000313" key="6">
    <source>
        <dbReference type="EMBL" id="OEE59843.1"/>
    </source>
</evidence>
<keyword evidence="4" id="KW-0732">Signal</keyword>
<dbReference type="InterPro" id="IPR020008">
    <property type="entry name" value="GlyGly_CTERM"/>
</dbReference>